<feature type="compositionally biased region" description="Basic and acidic residues" evidence="2">
    <location>
        <begin position="47"/>
        <end position="57"/>
    </location>
</feature>
<evidence type="ECO:0000256" key="2">
    <source>
        <dbReference type="SAM" id="MobiDB-lite"/>
    </source>
</evidence>
<dbReference type="InterPro" id="IPR024831">
    <property type="entry name" value="Uroplakin-3"/>
</dbReference>
<feature type="compositionally biased region" description="Basic and acidic residues" evidence="2">
    <location>
        <begin position="201"/>
        <end position="217"/>
    </location>
</feature>
<sequence length="244" mass="26667">MKEVYRGYGNVPRLRRPGDRPREGSQDQQRGTPKPPGASGAAGFRCFRCDQPGHRAADCPAPSPRKAAAVGRATPMKKATESSRAVIQQPTPGAKTGSPIMSEPTAGVRYQPGDEEDSPDEGMANPMYRSKREEVIQALMPPYRPKIWKTIDTWPGRRSGDMIVITVILSALCGVITIGFLSTIGYECFKLWRHSPSENQEEQHQEPFRGSRYDTHHIPPAPPVPSPPLPAADTPGPHLIPSSS</sequence>
<dbReference type="PROSITE" id="PS50158">
    <property type="entry name" value="ZF_CCHC"/>
    <property type="match status" value="1"/>
</dbReference>
<keyword evidence="6" id="KW-1185">Reference proteome</keyword>
<keyword evidence="1" id="KW-0862">Zinc</keyword>
<feature type="compositionally biased region" description="Basic and acidic residues" evidence="2">
    <location>
        <begin position="16"/>
        <end position="25"/>
    </location>
</feature>
<dbReference type="InterPro" id="IPR036875">
    <property type="entry name" value="Znf_CCHC_sf"/>
</dbReference>
<dbReference type="Gene3D" id="4.10.60.10">
    <property type="entry name" value="Zinc finger, CCHC-type"/>
    <property type="match status" value="1"/>
</dbReference>
<dbReference type="GO" id="GO:0016020">
    <property type="term" value="C:membrane"/>
    <property type="evidence" value="ECO:0007669"/>
    <property type="project" value="TreeGrafter"/>
</dbReference>
<dbReference type="Pfam" id="PF00098">
    <property type="entry name" value="zf-CCHC"/>
    <property type="match status" value="1"/>
</dbReference>
<comment type="caution">
    <text evidence="5">The sequence shown here is derived from an EMBL/GenBank/DDBJ whole genome shotgun (WGS) entry which is preliminary data.</text>
</comment>
<gene>
    <name evidence="5" type="ORF">NXF25_003591</name>
</gene>
<dbReference type="EMBL" id="JAOTOJ010000001">
    <property type="protein sequence ID" value="KAK9412416.1"/>
    <property type="molecule type" value="Genomic_DNA"/>
</dbReference>
<evidence type="ECO:0000313" key="6">
    <source>
        <dbReference type="Proteomes" id="UP001474421"/>
    </source>
</evidence>
<reference evidence="5 6" key="1">
    <citation type="journal article" date="2024" name="Proc. Natl. Acad. Sci. U.S.A.">
        <title>The genetic regulatory architecture and epigenomic basis for age-related changes in rattlesnake venom.</title>
        <authorList>
            <person name="Hogan M.P."/>
            <person name="Holding M.L."/>
            <person name="Nystrom G.S."/>
            <person name="Colston T.J."/>
            <person name="Bartlett D.A."/>
            <person name="Mason A.J."/>
            <person name="Ellsworth S.A."/>
            <person name="Rautsaw R.M."/>
            <person name="Lawrence K.C."/>
            <person name="Strickland J.L."/>
            <person name="He B."/>
            <person name="Fraser P."/>
            <person name="Margres M.J."/>
            <person name="Gilbert D.M."/>
            <person name="Gibbs H.L."/>
            <person name="Parkinson C.L."/>
            <person name="Rokyta D.R."/>
        </authorList>
    </citation>
    <scope>NUCLEOTIDE SEQUENCE [LARGE SCALE GENOMIC DNA]</scope>
    <source>
        <strain evidence="5">DRR0105</strain>
    </source>
</reference>
<dbReference type="InterPro" id="IPR001878">
    <property type="entry name" value="Znf_CCHC"/>
</dbReference>
<dbReference type="AlphaFoldDB" id="A0AAW1CFM4"/>
<feature type="compositionally biased region" description="Pro residues" evidence="2">
    <location>
        <begin position="219"/>
        <end position="230"/>
    </location>
</feature>
<evidence type="ECO:0000256" key="1">
    <source>
        <dbReference type="PROSITE-ProRule" id="PRU00047"/>
    </source>
</evidence>
<feature type="region of interest" description="Disordered" evidence="2">
    <location>
        <begin position="199"/>
        <end position="244"/>
    </location>
</feature>
<dbReference type="GO" id="GO:0003676">
    <property type="term" value="F:nucleic acid binding"/>
    <property type="evidence" value="ECO:0007669"/>
    <property type="project" value="InterPro"/>
</dbReference>
<dbReference type="PANTHER" id="PTHR15446">
    <property type="entry name" value="UROPLAKIN III"/>
    <property type="match status" value="1"/>
</dbReference>
<keyword evidence="3" id="KW-0472">Membrane</keyword>
<feature type="compositionally biased region" description="Polar residues" evidence="2">
    <location>
        <begin position="82"/>
        <end position="91"/>
    </location>
</feature>
<dbReference type="GO" id="GO:0008270">
    <property type="term" value="F:zinc ion binding"/>
    <property type="evidence" value="ECO:0007669"/>
    <property type="project" value="UniProtKB-KW"/>
</dbReference>
<keyword evidence="1" id="KW-0863">Zinc-finger</keyword>
<keyword evidence="3" id="KW-0812">Transmembrane</keyword>
<organism evidence="5 6">
    <name type="scientific">Crotalus adamanteus</name>
    <name type="common">Eastern diamondback rattlesnake</name>
    <dbReference type="NCBI Taxonomy" id="8729"/>
    <lineage>
        <taxon>Eukaryota</taxon>
        <taxon>Metazoa</taxon>
        <taxon>Chordata</taxon>
        <taxon>Craniata</taxon>
        <taxon>Vertebrata</taxon>
        <taxon>Euteleostomi</taxon>
        <taxon>Lepidosauria</taxon>
        <taxon>Squamata</taxon>
        <taxon>Bifurcata</taxon>
        <taxon>Unidentata</taxon>
        <taxon>Episquamata</taxon>
        <taxon>Toxicofera</taxon>
        <taxon>Serpentes</taxon>
        <taxon>Colubroidea</taxon>
        <taxon>Viperidae</taxon>
        <taxon>Crotalinae</taxon>
        <taxon>Crotalus</taxon>
    </lineage>
</organism>
<evidence type="ECO:0000256" key="3">
    <source>
        <dbReference type="SAM" id="Phobius"/>
    </source>
</evidence>
<dbReference type="SMART" id="SM00343">
    <property type="entry name" value="ZnF_C2HC"/>
    <property type="match status" value="1"/>
</dbReference>
<keyword evidence="3" id="KW-1133">Transmembrane helix</keyword>
<dbReference type="Proteomes" id="UP001474421">
    <property type="component" value="Unassembled WGS sequence"/>
</dbReference>
<protein>
    <submittedName>
        <fullName evidence="5">Uroplakin-3b-like</fullName>
    </submittedName>
</protein>
<accession>A0AAW1CFM4</accession>
<name>A0AAW1CFM4_CROAD</name>
<dbReference type="SUPFAM" id="SSF57756">
    <property type="entry name" value="Retrovirus zinc finger-like domains"/>
    <property type="match status" value="1"/>
</dbReference>
<dbReference type="PANTHER" id="PTHR15446:SF15">
    <property type="entry name" value="UROPLAKIN-3B"/>
    <property type="match status" value="1"/>
</dbReference>
<feature type="transmembrane region" description="Helical" evidence="3">
    <location>
        <begin position="163"/>
        <end position="186"/>
    </location>
</feature>
<proteinExistence type="predicted"/>
<evidence type="ECO:0000259" key="4">
    <source>
        <dbReference type="PROSITE" id="PS50158"/>
    </source>
</evidence>
<feature type="domain" description="CCHC-type" evidence="4">
    <location>
        <begin position="45"/>
        <end position="60"/>
    </location>
</feature>
<keyword evidence="1" id="KW-0479">Metal-binding</keyword>
<feature type="region of interest" description="Disordered" evidence="2">
    <location>
        <begin position="1"/>
        <end position="125"/>
    </location>
</feature>
<evidence type="ECO:0000313" key="5">
    <source>
        <dbReference type="EMBL" id="KAK9412416.1"/>
    </source>
</evidence>